<accession>A0A9P1N1N2</accession>
<sequence>MLAILLTIYDFLNYNFMKIYARLIEEKESPIKKLPPEILGAIFAKLEFEDVQNFKNSSKFLWDSHKLERWMIAGPTCDANVYYNKNKELRLEITIMEKTRIIPFDQWNYYFKNSKCNKFSMTVEEEEIPLELLKKMLCCKSIEISIYSGKSINQMTIDTLSAYKPQNFEIVMNDWNFKIQNCSDHKSIFIRCPKNIEDVVEAIKYTYNSMIRLYPEIYEKNEDSLMKCKSNTENLPRFSFHFAPNSQQKVRSIGLFLTNSLSDVYGFDVGCRPYHFAN</sequence>
<keyword evidence="2" id="KW-1185">Reference proteome</keyword>
<evidence type="ECO:0008006" key="3">
    <source>
        <dbReference type="Google" id="ProtNLM"/>
    </source>
</evidence>
<dbReference type="Proteomes" id="UP001152747">
    <property type="component" value="Unassembled WGS sequence"/>
</dbReference>
<proteinExistence type="predicted"/>
<dbReference type="EMBL" id="CANHGI010000003">
    <property type="protein sequence ID" value="CAI5446588.1"/>
    <property type="molecule type" value="Genomic_DNA"/>
</dbReference>
<name>A0A9P1N1N2_9PELO</name>
<gene>
    <name evidence="1" type="ORF">CAMP_LOCUS9225</name>
</gene>
<organism evidence="1 2">
    <name type="scientific">Caenorhabditis angaria</name>
    <dbReference type="NCBI Taxonomy" id="860376"/>
    <lineage>
        <taxon>Eukaryota</taxon>
        <taxon>Metazoa</taxon>
        <taxon>Ecdysozoa</taxon>
        <taxon>Nematoda</taxon>
        <taxon>Chromadorea</taxon>
        <taxon>Rhabditida</taxon>
        <taxon>Rhabditina</taxon>
        <taxon>Rhabditomorpha</taxon>
        <taxon>Rhabditoidea</taxon>
        <taxon>Rhabditidae</taxon>
        <taxon>Peloderinae</taxon>
        <taxon>Caenorhabditis</taxon>
    </lineage>
</organism>
<protein>
    <recommendedName>
        <fullName evidence="3">F-box domain-containing protein</fullName>
    </recommendedName>
</protein>
<evidence type="ECO:0000313" key="1">
    <source>
        <dbReference type="EMBL" id="CAI5446588.1"/>
    </source>
</evidence>
<comment type="caution">
    <text evidence="1">The sequence shown here is derived from an EMBL/GenBank/DDBJ whole genome shotgun (WGS) entry which is preliminary data.</text>
</comment>
<dbReference type="AlphaFoldDB" id="A0A9P1N1N2"/>
<reference evidence="1" key="1">
    <citation type="submission" date="2022-11" db="EMBL/GenBank/DDBJ databases">
        <authorList>
            <person name="Kikuchi T."/>
        </authorList>
    </citation>
    <scope>NUCLEOTIDE SEQUENCE</scope>
    <source>
        <strain evidence="1">PS1010</strain>
    </source>
</reference>
<evidence type="ECO:0000313" key="2">
    <source>
        <dbReference type="Proteomes" id="UP001152747"/>
    </source>
</evidence>